<accession>A0ACC0I7A4</accession>
<proteinExistence type="predicted"/>
<comment type="caution">
    <text evidence="1">The sequence shown here is derived from an EMBL/GenBank/DDBJ whole genome shotgun (WGS) entry which is preliminary data.</text>
</comment>
<sequence length="101" mass="11112">MSEIAITFCDNSDCLTENQPPNSYKSPLSNLIQNLLSVNLFEGWDSGDDRRLGERGKGGEGCFLSVSSAVNDKIIGEYEKLMVVELTSFISTPPFSQSRTD</sequence>
<protein>
    <submittedName>
        <fullName evidence="1">Uncharacterized protein</fullName>
    </submittedName>
</protein>
<evidence type="ECO:0000313" key="2">
    <source>
        <dbReference type="Proteomes" id="UP001060215"/>
    </source>
</evidence>
<dbReference type="EMBL" id="CM045763">
    <property type="protein sequence ID" value="KAI8021539.1"/>
    <property type="molecule type" value="Genomic_DNA"/>
</dbReference>
<reference evidence="1 2" key="1">
    <citation type="journal article" date="2022" name="Plant J.">
        <title>Chromosome-level genome of Camellia lanceoleosa provides a valuable resource for understanding genome evolution and self-incompatibility.</title>
        <authorList>
            <person name="Gong W."/>
            <person name="Xiao S."/>
            <person name="Wang L."/>
            <person name="Liao Z."/>
            <person name="Chang Y."/>
            <person name="Mo W."/>
            <person name="Hu G."/>
            <person name="Li W."/>
            <person name="Zhao G."/>
            <person name="Zhu H."/>
            <person name="Hu X."/>
            <person name="Ji K."/>
            <person name="Xiang X."/>
            <person name="Song Q."/>
            <person name="Yuan D."/>
            <person name="Jin S."/>
            <person name="Zhang L."/>
        </authorList>
    </citation>
    <scope>NUCLEOTIDE SEQUENCE [LARGE SCALE GENOMIC DNA]</scope>
    <source>
        <strain evidence="1">SQ_2022a</strain>
    </source>
</reference>
<name>A0ACC0I7A4_9ERIC</name>
<organism evidence="1 2">
    <name type="scientific">Camellia lanceoleosa</name>
    <dbReference type="NCBI Taxonomy" id="1840588"/>
    <lineage>
        <taxon>Eukaryota</taxon>
        <taxon>Viridiplantae</taxon>
        <taxon>Streptophyta</taxon>
        <taxon>Embryophyta</taxon>
        <taxon>Tracheophyta</taxon>
        <taxon>Spermatophyta</taxon>
        <taxon>Magnoliopsida</taxon>
        <taxon>eudicotyledons</taxon>
        <taxon>Gunneridae</taxon>
        <taxon>Pentapetalae</taxon>
        <taxon>asterids</taxon>
        <taxon>Ericales</taxon>
        <taxon>Theaceae</taxon>
        <taxon>Camellia</taxon>
    </lineage>
</organism>
<evidence type="ECO:0000313" key="1">
    <source>
        <dbReference type="EMBL" id="KAI8021539.1"/>
    </source>
</evidence>
<gene>
    <name evidence="1" type="ORF">LOK49_LG03G03229</name>
</gene>
<keyword evidence="2" id="KW-1185">Reference proteome</keyword>
<dbReference type="Proteomes" id="UP001060215">
    <property type="component" value="Chromosome 6"/>
</dbReference>